<keyword evidence="1" id="KW-0614">Plasmid</keyword>
<dbReference type="Proteomes" id="UP000007319">
    <property type="component" value="Plasmid AZOBR_p1"/>
</dbReference>
<protein>
    <submittedName>
        <fullName evidence="1">Uncharacterized protein</fullName>
    </submittedName>
</protein>
<evidence type="ECO:0000313" key="2">
    <source>
        <dbReference type="Proteomes" id="UP000007319"/>
    </source>
</evidence>
<evidence type="ECO:0000313" key="1">
    <source>
        <dbReference type="EMBL" id="CCC99897.1"/>
    </source>
</evidence>
<dbReference type="AlphaFoldDB" id="A0A9P1NNI7"/>
<reference evidence="1 2" key="1">
    <citation type="journal article" date="2011" name="PLoS Genet.">
        <title>Azospirillum genomes reveal transition of bacteria from aquatic to terrestrial environments.</title>
        <authorList>
            <person name="Wisniewski-Dye F."/>
            <person name="Borziak K."/>
            <person name="Khalsa-Moyers G."/>
            <person name="Alexandre G."/>
            <person name="Sukharnikov L.O."/>
            <person name="Wuichet K."/>
            <person name="Hurst G.B."/>
            <person name="McDonald W.H."/>
            <person name="Robertson J.S."/>
            <person name="Barbe V."/>
            <person name="Calteau A."/>
            <person name="Rouy Z."/>
            <person name="Mangenot S."/>
            <person name="Prigent-Combaret C."/>
            <person name="Normand P."/>
            <person name="Boyer M."/>
            <person name="Siguier P."/>
            <person name="Dessaux Y."/>
            <person name="Elmerich C."/>
            <person name="Condemine G."/>
            <person name="Krishnen G."/>
            <person name="Kennedy I."/>
            <person name="Paterson A.H."/>
            <person name="Gonzalez V."/>
            <person name="Mavingui P."/>
            <person name="Zhulin I.B."/>
        </authorList>
    </citation>
    <scope>NUCLEOTIDE SEQUENCE [LARGE SCALE GENOMIC DNA]</scope>
    <source>
        <strain evidence="1 2">Sp245</strain>
    </source>
</reference>
<dbReference type="EMBL" id="HE577328">
    <property type="protein sequence ID" value="CCC99897.1"/>
    <property type="molecule type" value="Genomic_DNA"/>
</dbReference>
<organism evidence="1 2">
    <name type="scientific">Azospirillum baldaniorum</name>
    <dbReference type="NCBI Taxonomy" id="1064539"/>
    <lineage>
        <taxon>Bacteria</taxon>
        <taxon>Pseudomonadati</taxon>
        <taxon>Pseudomonadota</taxon>
        <taxon>Alphaproteobacteria</taxon>
        <taxon>Rhodospirillales</taxon>
        <taxon>Azospirillaceae</taxon>
        <taxon>Azospirillum</taxon>
    </lineage>
</organism>
<dbReference type="KEGG" id="abs:AZOBR_p130085"/>
<gene>
    <name evidence="1" type="ORF">AZOBR_p130085</name>
</gene>
<keyword evidence="2" id="KW-1185">Reference proteome</keyword>
<proteinExistence type="predicted"/>
<name>A0A9P1NNI7_9PROT</name>
<accession>A0A9P1NNI7</accession>
<geneLocation type="plasmid" evidence="1 2">
    <name>AZOBR_p1</name>
</geneLocation>
<sequence length="26" mass="3120">MRMKRRYATCIIKTRNHAMLNRRAGA</sequence>